<dbReference type="SUPFAM" id="SSF53756">
    <property type="entry name" value="UDP-Glycosyltransferase/glycogen phosphorylase"/>
    <property type="match status" value="1"/>
</dbReference>
<dbReference type="AlphaFoldDB" id="A0A6P1QT57"/>
<keyword evidence="1" id="KW-0808">Transferase</keyword>
<dbReference type="EMBL" id="CP029149">
    <property type="protein sequence ID" value="QHN65302.1"/>
    <property type="molecule type" value="Genomic_DNA"/>
</dbReference>
<dbReference type="PANTHER" id="PTHR12526">
    <property type="entry name" value="GLYCOSYLTRANSFERASE"/>
    <property type="match status" value="1"/>
</dbReference>
<reference evidence="1 2" key="1">
    <citation type="submission" date="2018-04" db="EMBL/GenBank/DDBJ databases">
        <title>Characteristic and Complete Genome Sequencing of A Novel Member of Infective Endocarditis Causative Bacteria: Bergeyella cardium QL-PH.</title>
        <authorList>
            <person name="Pan H."/>
            <person name="Sun E."/>
            <person name="Zhang Y."/>
        </authorList>
    </citation>
    <scope>NUCLEOTIDE SEQUENCE [LARGE SCALE GENOMIC DNA]</scope>
    <source>
        <strain evidence="1 2">HPQL</strain>
    </source>
</reference>
<keyword evidence="2" id="KW-1185">Reference proteome</keyword>
<dbReference type="OrthoDB" id="9811239at2"/>
<accession>A0A6P1QT57</accession>
<organism evidence="1 2">
    <name type="scientific">Bergeyella cardium</name>
    <dbReference type="NCBI Taxonomy" id="1585976"/>
    <lineage>
        <taxon>Bacteria</taxon>
        <taxon>Pseudomonadati</taxon>
        <taxon>Bacteroidota</taxon>
        <taxon>Flavobacteriia</taxon>
        <taxon>Flavobacteriales</taxon>
        <taxon>Weeksellaceae</taxon>
        <taxon>Bergeyella</taxon>
    </lineage>
</organism>
<dbReference type="Pfam" id="PF00534">
    <property type="entry name" value="Glycos_transf_1"/>
    <property type="match status" value="1"/>
</dbReference>
<dbReference type="RefSeq" id="WP_160224153.1">
    <property type="nucleotide sequence ID" value="NZ_CP029149.1"/>
</dbReference>
<dbReference type="Proteomes" id="UP000464318">
    <property type="component" value="Chromosome"/>
</dbReference>
<proteinExistence type="predicted"/>
<protein>
    <submittedName>
        <fullName evidence="1">Glycosyltransferase</fullName>
    </submittedName>
</protein>
<name>A0A6P1QT57_9FLAO</name>
<dbReference type="Gene3D" id="3.40.50.2000">
    <property type="entry name" value="Glycogen Phosphorylase B"/>
    <property type="match status" value="2"/>
</dbReference>
<dbReference type="PANTHER" id="PTHR12526:SF630">
    <property type="entry name" value="GLYCOSYLTRANSFERASE"/>
    <property type="match status" value="1"/>
</dbReference>
<sequence>MRLLYISTGITNSGGVSRVLSLKANAFADALGYEVHIFSTNDDSQTTFFSFSEKVKIHFSKYKNIGLHNIFGFRKEVRELNKALNPDAIFITDNGLKSFLIYDCLYPKAIKMYEIHSSTDAFLNQAYYSGIKNKIYQWLIRHQIKKFDKIIVLKEQFKLGFVPESKQLAIPNPIPFLVDAQSSLHHKKAIAVGLITPRKGYERMLRSWKKVVQKHPDYQLEIYGEATGNYSIMPLISELGLENQVKVFPPVRDIEQRYLEADFLLHSAYSEPFGMVFIEAMALGLPVVCHKTEADDIVINGKNGWVAEDEDDYTQKILQLIEHPEFLHSFSENAVETSKRFQLKEIMHRWQVLLSQRKT</sequence>
<evidence type="ECO:0000313" key="2">
    <source>
        <dbReference type="Proteomes" id="UP000464318"/>
    </source>
</evidence>
<dbReference type="GO" id="GO:0016757">
    <property type="term" value="F:glycosyltransferase activity"/>
    <property type="evidence" value="ECO:0007669"/>
    <property type="project" value="InterPro"/>
</dbReference>
<gene>
    <name evidence="1" type="ORF">DBX24_05060</name>
</gene>
<dbReference type="KEGG" id="bcad:DBX24_05060"/>
<evidence type="ECO:0000313" key="1">
    <source>
        <dbReference type="EMBL" id="QHN65302.1"/>
    </source>
</evidence>
<dbReference type="InterPro" id="IPR001296">
    <property type="entry name" value="Glyco_trans_1"/>
</dbReference>